<sequence>METLGENECLAILEQLKTAEEDPEKTEEAKNLLEQLISGIFEVVYRLTAVNISNLHILDTTFVETSDGKGAIVKIPITAEVNVNLSTGLLNKVVDFAVNLVNEVLSLVTHYEVNISNLHILGITFKANSENRANVRIPITSEGIMNLCIGLLIGVVAFAINVMNELLSLVMHYKVNCPLLGVQSQAWCQDKMFQLWKLVLLCGLLAGTSASLLDIRGNDVLRKLQSGLERGLDTFDSALETIFQNLKTELESRCSDEVVEETQETENLLEQLISRIFQVVYRLTGVRIRNVQVPDITFEATSNHSANVTIPITADVTVNLPLLGEIVHLNLNVDLQTTVSIEPDTETGGSKVVVGECTNNPESISLTVLHRRFGLLNDVVDFGVNLARRVVSSVVQDELCPRFLKLLESLDAECVEKLIASQSYADKNAANKLKSALEEGLVTDDTMFESIVKESKVDFTSLEESKCSETAAAIVDKEFSKDFQVAYPCFWLRIRCIKIESITIKVLPNGFKVTIAITIKVTVTLPPWGTIIDLTLNLVLQRTVTIETGVVIIEGCTHIPARIILPSLKSPFGSLKEINNTAVTFVKEVETFVVQSMVCPRIYTIISSLDVSFIKEVIGKSQPGKEVNFRKPKRKSKLKSADKENHCNAHLLESLLWRYWMDMVRSRASHQFSSSPSLSATSSPAIGSLTIYKVCPKAESTGNQLTETQDISATHQRHPGAHSKMLKVSSLFILLCGMLALSSAQEVLSGVSSQINDVLTQELLSVGFLPSLQKVDLQESLQNVFSQPAGLLDINSDSNVVVELEDPRLLQVFLQDSVNNKEAELLVALAFSVHTKLPVLNPLIFQVRTNMKVQLRLEKDVNGIYRLTFGHCRLVPESVRIQSGSLANITNAQLDYGGIRMSFHKEWFTANILLGFDIDLRLPFNSHIIKTHERMNLSVEFWLEKDEFGRRDLVIGKCHVEPRSVHTTFLTEAIPPKVNPFLRNFRDNLEKVIPHLIESQVCPLIDEILRQLDVKLLKSLMEPGKMAGPQGEKVDWKVIVQTDGLR</sequence>
<dbReference type="AlphaFoldDB" id="A0AAD4Y8U9"/>
<dbReference type="PANTHER" id="PTHR47145">
    <property type="entry name" value="BPI FOLD-CONTAINING FAMILY A MEMBER 2"/>
    <property type="match status" value="1"/>
</dbReference>
<organism evidence="7 8">
    <name type="scientific">Ovis ammon polii</name>
    <dbReference type="NCBI Taxonomy" id="230172"/>
    <lineage>
        <taxon>Eukaryota</taxon>
        <taxon>Metazoa</taxon>
        <taxon>Chordata</taxon>
        <taxon>Craniata</taxon>
        <taxon>Vertebrata</taxon>
        <taxon>Euteleostomi</taxon>
        <taxon>Mammalia</taxon>
        <taxon>Eutheria</taxon>
        <taxon>Laurasiatheria</taxon>
        <taxon>Artiodactyla</taxon>
        <taxon>Ruminantia</taxon>
        <taxon>Pecora</taxon>
        <taxon>Bovidae</taxon>
        <taxon>Caprinae</taxon>
        <taxon>Ovis</taxon>
    </lineage>
</organism>
<comment type="subcellular location">
    <subcellularLocation>
        <location evidence="1">Secreted</location>
    </subcellularLocation>
</comment>
<feature type="domain" description="Lipid-binding serum glycoprotein N-terminal" evidence="6">
    <location>
        <begin position="482"/>
        <end position="609"/>
    </location>
</feature>
<feature type="domain" description="Lipid-binding serum glycoprotein N-terminal" evidence="6">
    <location>
        <begin position="235"/>
        <end position="408"/>
    </location>
</feature>
<comment type="similarity">
    <text evidence="2">Belongs to the BPI/LBP/Plunc superfamily. Plunc family.</text>
</comment>
<evidence type="ECO:0000259" key="6">
    <source>
        <dbReference type="Pfam" id="PF01273"/>
    </source>
</evidence>
<evidence type="ECO:0000256" key="3">
    <source>
        <dbReference type="ARBA" id="ARBA00022525"/>
    </source>
</evidence>
<dbReference type="GO" id="GO:0070062">
    <property type="term" value="C:extracellular exosome"/>
    <property type="evidence" value="ECO:0007669"/>
    <property type="project" value="TreeGrafter"/>
</dbReference>
<dbReference type="GO" id="GO:0001530">
    <property type="term" value="F:lipopolysaccharide binding"/>
    <property type="evidence" value="ECO:0007669"/>
    <property type="project" value="TreeGrafter"/>
</dbReference>
<comment type="caution">
    <text evidence="7">The sequence shown here is derived from an EMBL/GenBank/DDBJ whole genome shotgun (WGS) entry which is preliminary data.</text>
</comment>
<protein>
    <recommendedName>
        <fullName evidence="6">Lipid-binding serum glycoprotein N-terminal domain-containing protein</fullName>
    </recommendedName>
</protein>
<proteinExistence type="inferred from homology"/>
<keyword evidence="8" id="KW-1185">Reference proteome</keyword>
<gene>
    <name evidence="7" type="ORF">MG293_011825</name>
</gene>
<dbReference type="InterPro" id="IPR017943">
    <property type="entry name" value="Bactericidal_perm-incr_a/b_dom"/>
</dbReference>
<evidence type="ECO:0000256" key="5">
    <source>
        <dbReference type="ARBA" id="ARBA00023157"/>
    </source>
</evidence>
<dbReference type="Proteomes" id="UP001214576">
    <property type="component" value="Unassembled WGS sequence"/>
</dbReference>
<evidence type="ECO:0000313" key="7">
    <source>
        <dbReference type="EMBL" id="KAI4538422.1"/>
    </source>
</evidence>
<dbReference type="SUPFAM" id="SSF55394">
    <property type="entry name" value="Bactericidal permeability-increasing protein, BPI"/>
    <property type="match status" value="3"/>
</dbReference>
<dbReference type="Gene3D" id="3.15.10.10">
    <property type="entry name" value="Bactericidal permeability-increasing protein, domain 1"/>
    <property type="match status" value="5"/>
</dbReference>
<keyword evidence="4" id="KW-0732">Signal</keyword>
<evidence type="ECO:0000256" key="1">
    <source>
        <dbReference type="ARBA" id="ARBA00004613"/>
    </source>
</evidence>
<keyword evidence="5" id="KW-1015">Disulfide bond</keyword>
<feature type="domain" description="Lipid-binding serum glycoprotein N-terminal" evidence="6">
    <location>
        <begin position="771"/>
        <end position="884"/>
    </location>
</feature>
<feature type="domain" description="Lipid-binding serum glycoprotein N-terminal" evidence="6">
    <location>
        <begin position="888"/>
        <end position="1012"/>
    </location>
</feature>
<dbReference type="EMBL" id="JAKZEL010000013">
    <property type="protein sequence ID" value="KAI4538422.1"/>
    <property type="molecule type" value="Genomic_DNA"/>
</dbReference>
<keyword evidence="3" id="KW-0964">Secreted</keyword>
<evidence type="ECO:0000256" key="4">
    <source>
        <dbReference type="ARBA" id="ARBA00022729"/>
    </source>
</evidence>
<name>A0AAD4Y8U9_OVIAM</name>
<dbReference type="Pfam" id="PF01273">
    <property type="entry name" value="LBP_BPI_CETP"/>
    <property type="match status" value="4"/>
</dbReference>
<dbReference type="InterPro" id="IPR052507">
    <property type="entry name" value="BPI_fold-antibacterial"/>
</dbReference>
<dbReference type="InterPro" id="IPR017942">
    <property type="entry name" value="Lipid-bd_serum_glycop_N"/>
</dbReference>
<accession>A0AAD4Y8U9</accession>
<reference evidence="7" key="1">
    <citation type="submission" date="2022-03" db="EMBL/GenBank/DDBJ databases">
        <title>Genomic analyses of argali, domestic sheep and their hybrids provide insights into chromosomal evolution, heterosis and genetic basis of agronomic traits.</title>
        <authorList>
            <person name="Li M."/>
        </authorList>
    </citation>
    <scope>NUCLEOTIDE SEQUENCE</scope>
    <source>
        <strain evidence="7">CAU-MHL-2022a</strain>
        <tissue evidence="7">Skin</tissue>
    </source>
</reference>
<evidence type="ECO:0000256" key="2">
    <source>
        <dbReference type="ARBA" id="ARBA00009020"/>
    </source>
</evidence>
<dbReference type="GO" id="GO:0030141">
    <property type="term" value="C:secretory granule"/>
    <property type="evidence" value="ECO:0007669"/>
    <property type="project" value="TreeGrafter"/>
</dbReference>
<dbReference type="PANTHER" id="PTHR47145:SF1">
    <property type="entry name" value="BPI FOLD-CONTAINING FAMILY A MEMBER 2"/>
    <property type="match status" value="1"/>
</dbReference>
<evidence type="ECO:0000313" key="8">
    <source>
        <dbReference type="Proteomes" id="UP001214576"/>
    </source>
</evidence>